<dbReference type="RefSeq" id="WP_397078545.1">
    <property type="nucleotide sequence ID" value="NZ_JBITGY010000001.1"/>
</dbReference>
<keyword evidence="2" id="KW-1185">Reference proteome</keyword>
<proteinExistence type="predicted"/>
<name>A0ABW7YKJ8_9ACTN</name>
<reference evidence="1 2" key="1">
    <citation type="submission" date="2024-10" db="EMBL/GenBank/DDBJ databases">
        <title>The Natural Products Discovery Center: Release of the First 8490 Sequenced Strains for Exploring Actinobacteria Biosynthetic Diversity.</title>
        <authorList>
            <person name="Kalkreuter E."/>
            <person name="Kautsar S.A."/>
            <person name="Yang D."/>
            <person name="Bader C.D."/>
            <person name="Teijaro C.N."/>
            <person name="Fluegel L."/>
            <person name="Davis C.M."/>
            <person name="Simpson J.R."/>
            <person name="Lauterbach L."/>
            <person name="Steele A.D."/>
            <person name="Gui C."/>
            <person name="Meng S."/>
            <person name="Li G."/>
            <person name="Viehrig K."/>
            <person name="Ye F."/>
            <person name="Su P."/>
            <person name="Kiefer A.F."/>
            <person name="Nichols A."/>
            <person name="Cepeda A.J."/>
            <person name="Yan W."/>
            <person name="Fan B."/>
            <person name="Jiang Y."/>
            <person name="Adhikari A."/>
            <person name="Zheng C.-J."/>
            <person name="Schuster L."/>
            <person name="Cowan T.M."/>
            <person name="Smanski M.J."/>
            <person name="Chevrette M.G."/>
            <person name="De Carvalho L.P.S."/>
            <person name="Shen B."/>
        </authorList>
    </citation>
    <scope>NUCLEOTIDE SEQUENCE [LARGE SCALE GENOMIC DNA]</scope>
    <source>
        <strain evidence="1 2">NPDC050545</strain>
    </source>
</reference>
<gene>
    <name evidence="1" type="ORF">ACIBG2_03525</name>
</gene>
<comment type="caution">
    <text evidence="1">The sequence shown here is derived from an EMBL/GenBank/DDBJ whole genome shotgun (WGS) entry which is preliminary data.</text>
</comment>
<sequence length="66" mass="7738">MSAWEPHRPRTPHTRVLETSPCGTYEWCQEGGQYLVLRRVGTRYEETGRGLHVEARQVWQALTGRR</sequence>
<organism evidence="1 2">
    <name type="scientific">Nonomuraea typhae</name>
    <dbReference type="NCBI Taxonomy" id="2603600"/>
    <lineage>
        <taxon>Bacteria</taxon>
        <taxon>Bacillati</taxon>
        <taxon>Actinomycetota</taxon>
        <taxon>Actinomycetes</taxon>
        <taxon>Streptosporangiales</taxon>
        <taxon>Streptosporangiaceae</taxon>
        <taxon>Nonomuraea</taxon>
    </lineage>
</organism>
<accession>A0ABW7YKJ8</accession>
<dbReference type="EMBL" id="JBITGY010000001">
    <property type="protein sequence ID" value="MFI6496426.1"/>
    <property type="molecule type" value="Genomic_DNA"/>
</dbReference>
<evidence type="ECO:0000313" key="2">
    <source>
        <dbReference type="Proteomes" id="UP001612741"/>
    </source>
</evidence>
<protein>
    <submittedName>
        <fullName evidence="1">Uncharacterized protein</fullName>
    </submittedName>
</protein>
<evidence type="ECO:0000313" key="1">
    <source>
        <dbReference type="EMBL" id="MFI6496426.1"/>
    </source>
</evidence>
<dbReference type="Proteomes" id="UP001612741">
    <property type="component" value="Unassembled WGS sequence"/>
</dbReference>